<dbReference type="InterPro" id="IPR041546">
    <property type="entry name" value="ClpA/ClpB_AAA_lid"/>
</dbReference>
<keyword evidence="3 7" id="KW-0067">ATP-binding</keyword>
<dbReference type="GO" id="GO:0005524">
    <property type="term" value="F:ATP binding"/>
    <property type="evidence" value="ECO:0007669"/>
    <property type="project" value="UniProtKB-KW"/>
</dbReference>
<dbReference type="CDD" id="cd19499">
    <property type="entry name" value="RecA-like_ClpB_Hsp104-like"/>
    <property type="match status" value="1"/>
</dbReference>
<name>A0A0G0F1R2_9BACT</name>
<dbReference type="Pfam" id="PF00004">
    <property type="entry name" value="AAA"/>
    <property type="match status" value="1"/>
</dbReference>
<dbReference type="Pfam" id="PF10431">
    <property type="entry name" value="ClpB_D2-small"/>
    <property type="match status" value="1"/>
</dbReference>
<reference evidence="7 8" key="1">
    <citation type="journal article" date="2015" name="Nature">
        <title>rRNA introns, odd ribosomes, and small enigmatic genomes across a large radiation of phyla.</title>
        <authorList>
            <person name="Brown C.T."/>
            <person name="Hug L.A."/>
            <person name="Thomas B.C."/>
            <person name="Sharon I."/>
            <person name="Castelle C.J."/>
            <person name="Singh A."/>
            <person name="Wilkins M.J."/>
            <person name="Williams K.H."/>
            <person name="Banfield J.F."/>
        </authorList>
    </citation>
    <scope>NUCLEOTIDE SEQUENCE [LARGE SCALE GENOMIC DNA]</scope>
</reference>
<dbReference type="GO" id="GO:0005737">
    <property type="term" value="C:cytoplasm"/>
    <property type="evidence" value="ECO:0007669"/>
    <property type="project" value="TreeGrafter"/>
</dbReference>
<dbReference type="PANTHER" id="PTHR11638:SF18">
    <property type="entry name" value="HEAT SHOCK PROTEIN 104"/>
    <property type="match status" value="1"/>
</dbReference>
<evidence type="ECO:0000259" key="6">
    <source>
        <dbReference type="SMART" id="SM01086"/>
    </source>
</evidence>
<keyword evidence="2" id="KW-0547">Nucleotide-binding</keyword>
<dbReference type="AlphaFoldDB" id="A0A0G0F1R2"/>
<feature type="domain" description="AAA+ ATPase" evidence="5">
    <location>
        <begin position="74"/>
        <end position="348"/>
    </location>
</feature>
<organism evidence="7 8">
    <name type="scientific">candidate division WS6 bacterium GW2011_GWC2_36_7</name>
    <dbReference type="NCBI Taxonomy" id="1619091"/>
    <lineage>
        <taxon>Bacteria</taxon>
        <taxon>Candidatus Dojkabacteria</taxon>
    </lineage>
</organism>
<gene>
    <name evidence="7" type="ORF">US24_C0015G0001</name>
</gene>
<dbReference type="PATRIC" id="fig|1619091.4.peg.201"/>
<dbReference type="Gene3D" id="1.10.8.60">
    <property type="match status" value="2"/>
</dbReference>
<dbReference type="GO" id="GO:0016887">
    <property type="term" value="F:ATP hydrolysis activity"/>
    <property type="evidence" value="ECO:0007669"/>
    <property type="project" value="InterPro"/>
</dbReference>
<evidence type="ECO:0000313" key="7">
    <source>
        <dbReference type="EMBL" id="KKQ11762.1"/>
    </source>
</evidence>
<dbReference type="EMBL" id="LBSF01000015">
    <property type="protein sequence ID" value="KKQ11762.1"/>
    <property type="molecule type" value="Genomic_DNA"/>
</dbReference>
<dbReference type="CDD" id="cd00009">
    <property type="entry name" value="AAA"/>
    <property type="match status" value="1"/>
</dbReference>
<feature type="non-terminal residue" evidence="7">
    <location>
        <position position="1"/>
    </location>
</feature>
<dbReference type="PANTHER" id="PTHR11638">
    <property type="entry name" value="ATP-DEPENDENT CLP PROTEASE"/>
    <property type="match status" value="1"/>
</dbReference>
<proteinExistence type="predicted"/>
<sequence>NKIIYRRSKANFLDIKIPYFKRGGIAKQWVYGYTFVLSHFSKDLTQVVAGSRDVFGIGHEEEIENLVSVLGKISNKNALLIGEAGVGKSSLILGVAQRINTADVPIQLKDKRVVQLDINGLIAQSSGEKSLEQLIIKSMEELGNAGNTILYIDEMQELIPAKAEESGQSIAGILLPYIMGSKFPIIGTINYADYKKYFYSNESLRQSFTNIEVKEVSTTDTLKILETKVAELEANFSCYITFPALVASVELAQRYIRDRKLPSSAVQTIEATCSWAQSNNIQKITSEHVSKAISIQKNINITEVDQEESNRLRKLEENIKSKIIGQDEAVIAITEALRRARTDVRNPDKPMGTFLLIGPTGVGKTYLAKVVGEEFFGNKQDIIRVDMSEYQDISSIDKFLGSSSQTNIMGQSQITLVDRVKSNPYTVVLFDEIEKAHPDILNLFLQIFDEGRLTSAAGETVDFTNTIIICTSNIGSQILLDALEKDESLWGEAKNRALMELRQYLRPELLNRFDKVIVFAPHDINNLTQIADLLLAELAKRLADKGIIIKWNNQIPMLIANKSNEPGMGARPMKRYIQDRIEGEIAKEMIEGNLKSGAEINIRESWIT</sequence>
<dbReference type="InterPro" id="IPR001270">
    <property type="entry name" value="ClpA/B"/>
</dbReference>
<dbReference type="Pfam" id="PF17871">
    <property type="entry name" value="AAA_lid_9"/>
    <property type="match status" value="1"/>
</dbReference>
<dbReference type="SUPFAM" id="SSF52540">
    <property type="entry name" value="P-loop containing nucleoside triphosphate hydrolases"/>
    <property type="match status" value="2"/>
</dbReference>
<keyword evidence="4" id="KW-0143">Chaperone</keyword>
<dbReference type="SMART" id="SM01086">
    <property type="entry name" value="ClpB_D2-small"/>
    <property type="match status" value="1"/>
</dbReference>
<evidence type="ECO:0000256" key="4">
    <source>
        <dbReference type="ARBA" id="ARBA00023186"/>
    </source>
</evidence>
<comment type="caution">
    <text evidence="7">The sequence shown here is derived from an EMBL/GenBank/DDBJ whole genome shotgun (WGS) entry which is preliminary data.</text>
</comment>
<evidence type="ECO:0000256" key="2">
    <source>
        <dbReference type="ARBA" id="ARBA00022741"/>
    </source>
</evidence>
<evidence type="ECO:0000259" key="5">
    <source>
        <dbReference type="SMART" id="SM00382"/>
    </source>
</evidence>
<dbReference type="InterPro" id="IPR003959">
    <property type="entry name" value="ATPase_AAA_core"/>
</dbReference>
<dbReference type="GO" id="GO:0034605">
    <property type="term" value="P:cellular response to heat"/>
    <property type="evidence" value="ECO:0007669"/>
    <property type="project" value="TreeGrafter"/>
</dbReference>
<dbReference type="PRINTS" id="PR00300">
    <property type="entry name" value="CLPPROTEASEA"/>
</dbReference>
<dbReference type="InterPro" id="IPR019489">
    <property type="entry name" value="Clp_ATPase_C"/>
</dbReference>
<dbReference type="InterPro" id="IPR050130">
    <property type="entry name" value="ClpA_ClpB"/>
</dbReference>
<feature type="domain" description="AAA+ ATPase" evidence="5">
    <location>
        <begin position="350"/>
        <end position="495"/>
    </location>
</feature>
<dbReference type="Gene3D" id="3.40.50.300">
    <property type="entry name" value="P-loop containing nucleotide triphosphate hydrolases"/>
    <property type="match status" value="2"/>
</dbReference>
<dbReference type="SMART" id="SM00382">
    <property type="entry name" value="AAA"/>
    <property type="match status" value="2"/>
</dbReference>
<dbReference type="InterPro" id="IPR027417">
    <property type="entry name" value="P-loop_NTPase"/>
</dbReference>
<protein>
    <submittedName>
        <fullName evidence="7">ATPase with chaperone activity, ATP-binding subunit</fullName>
    </submittedName>
</protein>
<accession>A0A0G0F1R2</accession>
<evidence type="ECO:0000313" key="8">
    <source>
        <dbReference type="Proteomes" id="UP000034075"/>
    </source>
</evidence>
<dbReference type="Pfam" id="PF07724">
    <property type="entry name" value="AAA_2"/>
    <property type="match status" value="1"/>
</dbReference>
<keyword evidence="1" id="KW-0677">Repeat</keyword>
<evidence type="ECO:0000256" key="3">
    <source>
        <dbReference type="ARBA" id="ARBA00022840"/>
    </source>
</evidence>
<evidence type="ECO:0000256" key="1">
    <source>
        <dbReference type="ARBA" id="ARBA00022737"/>
    </source>
</evidence>
<dbReference type="Proteomes" id="UP000034075">
    <property type="component" value="Unassembled WGS sequence"/>
</dbReference>
<dbReference type="InterPro" id="IPR003593">
    <property type="entry name" value="AAA+_ATPase"/>
</dbReference>
<feature type="domain" description="Clp ATPase C-terminal" evidence="6">
    <location>
        <begin position="523"/>
        <end position="606"/>
    </location>
</feature>